<keyword evidence="9" id="KW-0969">Cilium</keyword>
<dbReference type="GO" id="GO:0044780">
    <property type="term" value="P:bacterial-type flagellum assembly"/>
    <property type="evidence" value="ECO:0007669"/>
    <property type="project" value="InterPro"/>
</dbReference>
<comment type="similarity">
    <text evidence="3">Belongs to the flagella basal body rod proteins family.</text>
</comment>
<gene>
    <name evidence="9" type="ORF">SAMN02910350_01440</name>
</gene>
<dbReference type="SUPFAM" id="SSF64518">
    <property type="entry name" value="Phase 1 flagellin"/>
    <property type="match status" value="1"/>
</dbReference>
<evidence type="ECO:0000256" key="1">
    <source>
        <dbReference type="ARBA" id="ARBA00004365"/>
    </source>
</evidence>
<dbReference type="Pfam" id="PF22638">
    <property type="entry name" value="FlgK_D1"/>
    <property type="match status" value="1"/>
</dbReference>
<evidence type="ECO:0000256" key="6">
    <source>
        <dbReference type="ARBA" id="ARBA00023143"/>
    </source>
</evidence>
<reference evidence="9 10" key="1">
    <citation type="submission" date="2016-10" db="EMBL/GenBank/DDBJ databases">
        <authorList>
            <person name="de Groot N.N."/>
        </authorList>
    </citation>
    <scope>NUCLEOTIDE SEQUENCE [LARGE SCALE GENOMIC DNA]</scope>
    <source>
        <strain evidence="9 10">DSM 10317</strain>
    </source>
</reference>
<comment type="subcellular location">
    <subcellularLocation>
        <location evidence="1">Bacterial flagellum</location>
    </subcellularLocation>
    <subcellularLocation>
        <location evidence="2">Secreted</location>
    </subcellularLocation>
</comment>
<evidence type="ECO:0000313" key="9">
    <source>
        <dbReference type="EMBL" id="SCZ78772.1"/>
    </source>
</evidence>
<dbReference type="PRINTS" id="PR01005">
    <property type="entry name" value="FLGHOOKAP1"/>
</dbReference>
<dbReference type="PANTHER" id="PTHR30033:SF1">
    <property type="entry name" value="FLAGELLAR HOOK-ASSOCIATED PROTEIN 1"/>
    <property type="match status" value="1"/>
</dbReference>
<dbReference type="RefSeq" id="WP_090162388.1">
    <property type="nucleotide sequence ID" value="NZ_FMWK01000006.1"/>
</dbReference>
<evidence type="ECO:0000256" key="5">
    <source>
        <dbReference type="ARBA" id="ARBA00022525"/>
    </source>
</evidence>
<evidence type="ECO:0000256" key="2">
    <source>
        <dbReference type="ARBA" id="ARBA00004613"/>
    </source>
</evidence>
<name>A0A1G5RXD0_PSEXY</name>
<dbReference type="InterPro" id="IPR019776">
    <property type="entry name" value="Flagellar_basal_body_rod_CS"/>
</dbReference>
<feature type="domain" description="Flagellar basal body rod protein N-terminal" evidence="7">
    <location>
        <begin position="9"/>
        <end position="37"/>
    </location>
</feature>
<keyword evidence="9" id="KW-0966">Cell projection</keyword>
<dbReference type="InterPro" id="IPR001444">
    <property type="entry name" value="Flag_bb_rod_N"/>
</dbReference>
<evidence type="ECO:0000256" key="4">
    <source>
        <dbReference type="ARBA" id="ARBA00016244"/>
    </source>
</evidence>
<sequence length="664" mass="73886">MSSTFFGLTIAASGLNTSQAQINTTANNISNVNTNGYSRQVVNTVASSALRCYQSWGTTGTGVEAESVTQRRDLYYDEKYWNNSSALGFYEKKEYYMKQIENYFNETNLDTGFTTIYTKMFNAMSTLQGNPGDMTVRKQFTSTAKQLTEYFNQLSTKLDDLQSSINDEIKTAVDDINSMAEKIAILNKQINIIEQGGGHANELRDQRAVLVDKLSKIVDVSATEKKVKNSNNPDMETGATYYQVYINGQILVDTYEHNTLAVVSRELDQNHNQSDIDGLYEIVWTVDGNKFNATPSGNGGELKAMFEVRDGNNNENLHGVVTATGSDTITVSYPTITDINELNMPTRGSLDVNNKEYTYNSFSYETDEKGNITNITFYLNQGLTVEEQGNLISKKLQAGDDVDYMGIPYYQNQMNLFLRNFCEAFNKIEIGAEVYDANGNAVTDINDIKINEVYDAAGNVIDDQEKLNSIISTMGVDLNGDLMNAFFIAKDKIDLNVEHQMRADITSSTIYSAGDVDDDTRKYESYYLLTAKNVSIAKESDRDAGAFATTTKGNYTDGVDAAHLVEDLQKLQGTTKLFRGGGGDSFLQCIYADVTVDTQECNIFTKNFTNISTTITEQRMSVSGVDEDEEALDLMKFQNAYNLASKCISVFAEIYDRLILQTGV</sequence>
<evidence type="ECO:0000259" key="7">
    <source>
        <dbReference type="Pfam" id="PF00460"/>
    </source>
</evidence>
<proteinExistence type="inferred from homology"/>
<protein>
    <recommendedName>
        <fullName evidence="4">Flagellar hook-associated protein 1</fullName>
    </recommendedName>
</protein>
<keyword evidence="5" id="KW-0964">Secreted</keyword>
<dbReference type="NCBIfam" id="TIGR02492">
    <property type="entry name" value="flgK_ends"/>
    <property type="match status" value="1"/>
</dbReference>
<accession>A0A1G5RXD0</accession>
<dbReference type="Pfam" id="PF00460">
    <property type="entry name" value="Flg_bb_rod"/>
    <property type="match status" value="1"/>
</dbReference>
<evidence type="ECO:0000313" key="10">
    <source>
        <dbReference type="Proteomes" id="UP000199428"/>
    </source>
</evidence>
<organism evidence="9 10">
    <name type="scientific">Pseudobutyrivibrio xylanivorans</name>
    <dbReference type="NCBI Taxonomy" id="185007"/>
    <lineage>
        <taxon>Bacteria</taxon>
        <taxon>Bacillati</taxon>
        <taxon>Bacillota</taxon>
        <taxon>Clostridia</taxon>
        <taxon>Lachnospirales</taxon>
        <taxon>Lachnospiraceae</taxon>
        <taxon>Pseudobutyrivibrio</taxon>
    </lineage>
</organism>
<keyword evidence="9" id="KW-0282">Flagellum</keyword>
<dbReference type="PANTHER" id="PTHR30033">
    <property type="entry name" value="FLAGELLAR HOOK-ASSOCIATED PROTEIN 1"/>
    <property type="match status" value="1"/>
</dbReference>
<dbReference type="InterPro" id="IPR002371">
    <property type="entry name" value="FlgK"/>
</dbReference>
<evidence type="ECO:0000259" key="8">
    <source>
        <dbReference type="Pfam" id="PF22638"/>
    </source>
</evidence>
<dbReference type="GO" id="GO:0005198">
    <property type="term" value="F:structural molecule activity"/>
    <property type="evidence" value="ECO:0007669"/>
    <property type="project" value="InterPro"/>
</dbReference>
<dbReference type="Proteomes" id="UP000199428">
    <property type="component" value="Unassembled WGS sequence"/>
</dbReference>
<dbReference type="AlphaFoldDB" id="A0A1G5RXD0"/>
<keyword evidence="6" id="KW-0975">Bacterial flagellum</keyword>
<dbReference type="GO" id="GO:0009424">
    <property type="term" value="C:bacterial-type flagellum hook"/>
    <property type="evidence" value="ECO:0007669"/>
    <property type="project" value="InterPro"/>
</dbReference>
<dbReference type="EMBL" id="FMWK01000006">
    <property type="protein sequence ID" value="SCZ78772.1"/>
    <property type="molecule type" value="Genomic_DNA"/>
</dbReference>
<evidence type="ECO:0000256" key="3">
    <source>
        <dbReference type="ARBA" id="ARBA00009677"/>
    </source>
</evidence>
<feature type="domain" description="Flagellar hook-associated protein FlgK helical" evidence="8">
    <location>
        <begin position="97"/>
        <end position="312"/>
    </location>
</feature>
<dbReference type="InterPro" id="IPR053927">
    <property type="entry name" value="FlgK_helical"/>
</dbReference>
<dbReference type="PROSITE" id="PS00588">
    <property type="entry name" value="FLAGELLA_BB_ROD"/>
    <property type="match status" value="1"/>
</dbReference>
<dbReference type="GO" id="GO:0005576">
    <property type="term" value="C:extracellular region"/>
    <property type="evidence" value="ECO:0007669"/>
    <property type="project" value="UniProtKB-SubCell"/>
</dbReference>